<proteinExistence type="predicted"/>
<sequence>MANAPYPIIALWSHPRSMSTATERIMRERGDLDCAHEPFMYEYYVGRQAGQTPHFDVQPGHPTRYEDIRAMLLKRAEAGPVFFKDMSYYVMPRLLEDTAFLERLTHAFLIRYPEAAIASYHKLDAQVSEEEIGIAAQWQHYQGLVARGLTPPVLRAEDIRNDPKGMMAAFWAAVDLPYTAQAFDWAGDVPEDWAQVEAWHGSVTDSRAIRPLPEDYHEAAQARFDAAAAKAPQLREYLATHRPAYEALSALALDPLKRPGGCLML</sequence>
<dbReference type="InterPro" id="IPR027417">
    <property type="entry name" value="P-loop_NTPase"/>
</dbReference>
<evidence type="ECO:0008006" key="3">
    <source>
        <dbReference type="Google" id="ProtNLM"/>
    </source>
</evidence>
<dbReference type="RefSeq" id="WP_263047948.1">
    <property type="nucleotide sequence ID" value="NZ_CP106738.1"/>
</dbReference>
<organism evidence="1 2">
    <name type="scientific">Roseovarius pelagicus</name>
    <dbReference type="NCBI Taxonomy" id="2980108"/>
    <lineage>
        <taxon>Bacteria</taxon>
        <taxon>Pseudomonadati</taxon>
        <taxon>Pseudomonadota</taxon>
        <taxon>Alphaproteobacteria</taxon>
        <taxon>Rhodobacterales</taxon>
        <taxon>Roseobacteraceae</taxon>
        <taxon>Roseovarius</taxon>
    </lineage>
</organism>
<evidence type="ECO:0000313" key="1">
    <source>
        <dbReference type="EMBL" id="UXX83299.1"/>
    </source>
</evidence>
<dbReference type="Pfam" id="PF19798">
    <property type="entry name" value="Sulfotransfer_5"/>
    <property type="match status" value="1"/>
</dbReference>
<gene>
    <name evidence="1" type="ORF">N7U68_19940</name>
</gene>
<reference evidence="1" key="1">
    <citation type="submission" date="2022-10" db="EMBL/GenBank/DDBJ databases">
        <title>Roseovarius pelagicus sp. nov., isolated from Arctic seawater.</title>
        <authorList>
            <person name="Hong Y.W."/>
            <person name="Hwang C.Y."/>
        </authorList>
    </citation>
    <scope>NUCLEOTIDE SEQUENCE</scope>
    <source>
        <strain evidence="1">HL-MP18</strain>
    </source>
</reference>
<protein>
    <recommendedName>
        <fullName evidence="3">Sulfotransferase family protein</fullName>
    </recommendedName>
</protein>
<accession>A0ABY6DBB7</accession>
<dbReference type="SUPFAM" id="SSF52540">
    <property type="entry name" value="P-loop containing nucleoside triphosphate hydrolases"/>
    <property type="match status" value="1"/>
</dbReference>
<dbReference type="EMBL" id="CP106738">
    <property type="protein sequence ID" value="UXX83299.1"/>
    <property type="molecule type" value="Genomic_DNA"/>
</dbReference>
<dbReference type="PANTHER" id="PTHR48312">
    <property type="match status" value="1"/>
</dbReference>
<dbReference type="PANTHER" id="PTHR48312:SF1">
    <property type="entry name" value="SULFOTRANSFERASE"/>
    <property type="match status" value="1"/>
</dbReference>
<keyword evidence="2" id="KW-1185">Reference proteome</keyword>
<evidence type="ECO:0000313" key="2">
    <source>
        <dbReference type="Proteomes" id="UP001064087"/>
    </source>
</evidence>
<dbReference type="Proteomes" id="UP001064087">
    <property type="component" value="Chromosome"/>
</dbReference>
<name>A0ABY6DBB7_9RHOB</name>
<dbReference type="Gene3D" id="3.40.50.300">
    <property type="entry name" value="P-loop containing nucleotide triphosphate hydrolases"/>
    <property type="match status" value="1"/>
</dbReference>